<organism evidence="3">
    <name type="scientific">Culex pipiens</name>
    <name type="common">House mosquito</name>
    <dbReference type="NCBI Taxonomy" id="7175"/>
    <lineage>
        <taxon>Eukaryota</taxon>
        <taxon>Metazoa</taxon>
        <taxon>Ecdysozoa</taxon>
        <taxon>Arthropoda</taxon>
        <taxon>Hexapoda</taxon>
        <taxon>Insecta</taxon>
        <taxon>Pterygota</taxon>
        <taxon>Neoptera</taxon>
        <taxon>Endopterygota</taxon>
        <taxon>Diptera</taxon>
        <taxon>Nematocera</taxon>
        <taxon>Culicoidea</taxon>
        <taxon>Culicidae</taxon>
        <taxon>Culicinae</taxon>
        <taxon>Culicini</taxon>
        <taxon>Culex</taxon>
        <taxon>Culex</taxon>
    </lineage>
</organism>
<feature type="chain" id="PRO_5036427905" evidence="2">
    <location>
        <begin position="21"/>
        <end position="249"/>
    </location>
</feature>
<name>A0A8D8AN31_CULPI</name>
<reference evidence="3" key="1">
    <citation type="submission" date="2021-05" db="EMBL/GenBank/DDBJ databases">
        <authorList>
            <person name="Alioto T."/>
            <person name="Alioto T."/>
            <person name="Gomez Garrido J."/>
        </authorList>
    </citation>
    <scope>NUCLEOTIDE SEQUENCE</scope>
</reference>
<dbReference type="AlphaFoldDB" id="A0A8D8AN31"/>
<accession>A0A8D8AN31</accession>
<proteinExistence type="predicted"/>
<protein>
    <submittedName>
        <fullName evidence="3">(northern house mosquito) hypothetical protein</fullName>
    </submittedName>
</protein>
<feature type="region of interest" description="Disordered" evidence="1">
    <location>
        <begin position="111"/>
        <end position="249"/>
    </location>
</feature>
<keyword evidence="2" id="KW-0732">Signal</keyword>
<feature type="compositionally biased region" description="Polar residues" evidence="1">
    <location>
        <begin position="216"/>
        <end position="249"/>
    </location>
</feature>
<feature type="compositionally biased region" description="Low complexity" evidence="1">
    <location>
        <begin position="200"/>
        <end position="215"/>
    </location>
</feature>
<feature type="signal peptide" evidence="2">
    <location>
        <begin position="1"/>
        <end position="20"/>
    </location>
</feature>
<sequence length="249" mass="26275">MKNLLLVTAVICSALVAVRANPVPEARPDPEAKTDIELMKIPLEGDKELDVITLVDSGDQKINERNKRTIGILRELFPTISQILDQKIQMITSYLFRTIGPILLRSGLGGGAGGDNAGSRGSTDDDFDDDFDDDDDDKNISSDNGRKVSISLPTFPPSTDDADSDADDDKATGSTAASATSAENEIRKRSAALRSATTDSTAEPSLSTLSPTTTEQVAPSTTVGGSSAEQAAPTTTRTNAQESTETNLV</sequence>
<feature type="compositionally biased region" description="Acidic residues" evidence="1">
    <location>
        <begin position="124"/>
        <end position="137"/>
    </location>
</feature>
<evidence type="ECO:0000256" key="1">
    <source>
        <dbReference type="SAM" id="MobiDB-lite"/>
    </source>
</evidence>
<feature type="compositionally biased region" description="Low complexity" evidence="1">
    <location>
        <begin position="172"/>
        <end position="182"/>
    </location>
</feature>
<dbReference type="EMBL" id="HBUE01032924">
    <property type="protein sequence ID" value="CAG6457507.1"/>
    <property type="molecule type" value="Transcribed_RNA"/>
</dbReference>
<dbReference type="EMBL" id="HBUE01032928">
    <property type="protein sequence ID" value="CAG6457508.1"/>
    <property type="molecule type" value="Transcribed_RNA"/>
</dbReference>
<evidence type="ECO:0000256" key="2">
    <source>
        <dbReference type="SAM" id="SignalP"/>
    </source>
</evidence>
<evidence type="ECO:0000313" key="3">
    <source>
        <dbReference type="EMBL" id="CAG6457507.1"/>
    </source>
</evidence>